<gene>
    <name evidence="6" type="ORF">HKI87_06g43820</name>
</gene>
<dbReference type="InterPro" id="IPR002877">
    <property type="entry name" value="RNA_MeTrfase_FtsJ_dom"/>
</dbReference>
<feature type="region of interest" description="Disordered" evidence="4">
    <location>
        <begin position="77"/>
        <end position="96"/>
    </location>
</feature>
<evidence type="ECO:0000313" key="6">
    <source>
        <dbReference type="EMBL" id="WZN62839.1"/>
    </source>
</evidence>
<dbReference type="Proteomes" id="UP001472866">
    <property type="component" value="Chromosome 06"/>
</dbReference>
<dbReference type="InterPro" id="IPR002942">
    <property type="entry name" value="S4_RNA-bd"/>
</dbReference>
<dbReference type="SMART" id="SM00363">
    <property type="entry name" value="S4"/>
    <property type="match status" value="1"/>
</dbReference>
<dbReference type="PANTHER" id="PTHR32319:SF0">
    <property type="entry name" value="BACTERIAL HEMOLYSIN-LIKE PROTEIN"/>
    <property type="match status" value="1"/>
</dbReference>
<dbReference type="GO" id="GO:0003723">
    <property type="term" value="F:RNA binding"/>
    <property type="evidence" value="ECO:0007669"/>
    <property type="project" value="UniProtKB-KW"/>
</dbReference>
<dbReference type="EMBL" id="CP151506">
    <property type="protein sequence ID" value="WZN62839.1"/>
    <property type="molecule type" value="Genomic_DNA"/>
</dbReference>
<dbReference type="Gene3D" id="3.40.50.150">
    <property type="entry name" value="Vaccinia Virus protein VP39"/>
    <property type="match status" value="1"/>
</dbReference>
<dbReference type="Pfam" id="PF01728">
    <property type="entry name" value="FtsJ"/>
    <property type="match status" value="1"/>
</dbReference>
<feature type="domain" description="Ig-like" evidence="5">
    <location>
        <begin position="39"/>
        <end position="165"/>
    </location>
</feature>
<sequence>MAMGMGWRPRACRVCRARDLLELCRLPSLARHHCYRQTPSPTPYPSTWTRRSGPSVAEWLLPRLEGFPLACTAASVSSAAGSGGEGKGRKKKGGRKRLDELCRESFPQHSRSLLQSWIMQGKVAVDGRTVTKSGYLVSSSSKVSISAQEPKYVCRAGLKMEKALQAFDVEVAGKVALDSGLSTGGFTDCLLQNGCDRVYGVDVGYGQVAEKIRTDPRVVVMERTNFRHLSSSDLPETVQIVSLDLSFISILKVMDAVTQVLEPGGDLITLIKPQFEAEREEISRGGLVRSERTHARVTKKITEGIEARGFELRGLVESPITGAQSGNKEFLAHFVYGEPKGRIVME</sequence>
<dbReference type="InterPro" id="IPR047048">
    <property type="entry name" value="TlyA"/>
</dbReference>
<proteinExistence type="inferred from homology"/>
<evidence type="ECO:0000259" key="5">
    <source>
        <dbReference type="PROSITE" id="PS50835"/>
    </source>
</evidence>
<evidence type="ECO:0000256" key="1">
    <source>
        <dbReference type="ARBA" id="ARBA00022884"/>
    </source>
</evidence>
<dbReference type="CDD" id="cd00165">
    <property type="entry name" value="S4"/>
    <property type="match status" value="1"/>
</dbReference>
<dbReference type="NCBIfam" id="TIGR00478">
    <property type="entry name" value="tly"/>
    <property type="match status" value="1"/>
</dbReference>
<dbReference type="PROSITE" id="PS50835">
    <property type="entry name" value="IG_LIKE"/>
    <property type="match status" value="1"/>
</dbReference>
<keyword evidence="6" id="KW-0489">Methyltransferase</keyword>
<dbReference type="Gene3D" id="3.10.290.10">
    <property type="entry name" value="RNA-binding S4 domain"/>
    <property type="match status" value="1"/>
</dbReference>
<dbReference type="Pfam" id="PF01479">
    <property type="entry name" value="S4"/>
    <property type="match status" value="1"/>
</dbReference>
<comment type="similarity">
    <text evidence="2">Belongs to the TlyA family.</text>
</comment>
<accession>A0AAX4PAQ4</accession>
<organism evidence="6 7">
    <name type="scientific">Chloropicon roscoffensis</name>
    <dbReference type="NCBI Taxonomy" id="1461544"/>
    <lineage>
        <taxon>Eukaryota</taxon>
        <taxon>Viridiplantae</taxon>
        <taxon>Chlorophyta</taxon>
        <taxon>Chloropicophyceae</taxon>
        <taxon>Chloropicales</taxon>
        <taxon>Chloropicaceae</taxon>
        <taxon>Chloropicon</taxon>
    </lineage>
</organism>
<dbReference type="PANTHER" id="PTHR32319">
    <property type="entry name" value="BACTERIAL HEMOLYSIN-LIKE PROTEIN"/>
    <property type="match status" value="1"/>
</dbReference>
<dbReference type="InterPro" id="IPR029063">
    <property type="entry name" value="SAM-dependent_MTases_sf"/>
</dbReference>
<evidence type="ECO:0000256" key="2">
    <source>
        <dbReference type="ARBA" id="ARBA00029460"/>
    </source>
</evidence>
<dbReference type="SUPFAM" id="SSF53335">
    <property type="entry name" value="S-adenosyl-L-methionine-dependent methyltransferases"/>
    <property type="match status" value="1"/>
</dbReference>
<dbReference type="PROSITE" id="PS50889">
    <property type="entry name" value="S4"/>
    <property type="match status" value="1"/>
</dbReference>
<dbReference type="InterPro" id="IPR036986">
    <property type="entry name" value="S4_RNA-bd_sf"/>
</dbReference>
<keyword evidence="7" id="KW-1185">Reference proteome</keyword>
<dbReference type="InterPro" id="IPR004538">
    <property type="entry name" value="Hemolysin_A/TlyA"/>
</dbReference>
<name>A0AAX4PAQ4_9CHLO</name>
<reference evidence="6 7" key="1">
    <citation type="submission" date="2024-03" db="EMBL/GenBank/DDBJ databases">
        <title>Complete genome sequence of the green alga Chloropicon roscoffensis RCC1871.</title>
        <authorList>
            <person name="Lemieux C."/>
            <person name="Pombert J.-F."/>
            <person name="Otis C."/>
            <person name="Turmel M."/>
        </authorList>
    </citation>
    <scope>NUCLEOTIDE SEQUENCE [LARGE SCALE GENOMIC DNA]</scope>
    <source>
        <strain evidence="6 7">RCC1871</strain>
    </source>
</reference>
<dbReference type="InterPro" id="IPR007110">
    <property type="entry name" value="Ig-like_dom"/>
</dbReference>
<evidence type="ECO:0000256" key="4">
    <source>
        <dbReference type="SAM" id="MobiDB-lite"/>
    </source>
</evidence>
<dbReference type="SUPFAM" id="SSF55174">
    <property type="entry name" value="Alpha-L RNA-binding motif"/>
    <property type="match status" value="1"/>
</dbReference>
<evidence type="ECO:0000256" key="3">
    <source>
        <dbReference type="PROSITE-ProRule" id="PRU00182"/>
    </source>
</evidence>
<dbReference type="GO" id="GO:0032259">
    <property type="term" value="P:methylation"/>
    <property type="evidence" value="ECO:0007669"/>
    <property type="project" value="UniProtKB-KW"/>
</dbReference>
<evidence type="ECO:0000313" key="7">
    <source>
        <dbReference type="Proteomes" id="UP001472866"/>
    </source>
</evidence>
<keyword evidence="1 3" id="KW-0694">RNA-binding</keyword>
<dbReference type="GO" id="GO:0008168">
    <property type="term" value="F:methyltransferase activity"/>
    <property type="evidence" value="ECO:0007669"/>
    <property type="project" value="UniProtKB-KW"/>
</dbReference>
<keyword evidence="6" id="KW-0808">Transferase</keyword>
<dbReference type="AlphaFoldDB" id="A0AAX4PAQ4"/>
<protein>
    <submittedName>
        <fullName evidence="6">rRNA methyltransferase</fullName>
    </submittedName>
</protein>